<sequence length="125" mass="13239">MGRNRGGRGGRGGKSWSGKGNERPGRAEAGSDGRAAEVGLGDGPVLGLGEGFEFEAGLAGFLSLDLESDDGLLAVKVEDSQRDLRWEAEEEGLSKEDLGSEPPAILGKRVEIARVFQKMILLKEN</sequence>
<keyword evidence="3" id="KW-1185">Reference proteome</keyword>
<gene>
    <name evidence="2" type="ORF">GH714_019888</name>
</gene>
<feature type="compositionally biased region" description="Basic and acidic residues" evidence="1">
    <location>
        <begin position="20"/>
        <end position="35"/>
    </location>
</feature>
<dbReference type="EMBL" id="JAAGAX010000018">
    <property type="protein sequence ID" value="KAF2284202.1"/>
    <property type="molecule type" value="Genomic_DNA"/>
</dbReference>
<protein>
    <submittedName>
        <fullName evidence="2">Uncharacterized protein</fullName>
    </submittedName>
</protein>
<evidence type="ECO:0000313" key="3">
    <source>
        <dbReference type="Proteomes" id="UP000467840"/>
    </source>
</evidence>
<accession>A0A6A6K626</accession>
<comment type="caution">
    <text evidence="2">The sequence shown here is derived from an EMBL/GenBank/DDBJ whole genome shotgun (WGS) entry which is preliminary data.</text>
</comment>
<dbReference type="Proteomes" id="UP000467840">
    <property type="component" value="Chromosome 12"/>
</dbReference>
<reference evidence="2 3" key="1">
    <citation type="journal article" date="2020" name="Mol. Plant">
        <title>The Chromosome-Based Rubber Tree Genome Provides New Insights into Spurge Genome Evolution and Rubber Biosynthesis.</title>
        <authorList>
            <person name="Liu J."/>
            <person name="Shi C."/>
            <person name="Shi C.C."/>
            <person name="Li W."/>
            <person name="Zhang Q.J."/>
            <person name="Zhang Y."/>
            <person name="Li K."/>
            <person name="Lu H.F."/>
            <person name="Shi C."/>
            <person name="Zhu S.T."/>
            <person name="Xiao Z.Y."/>
            <person name="Nan H."/>
            <person name="Yue Y."/>
            <person name="Zhu X.G."/>
            <person name="Wu Y."/>
            <person name="Hong X.N."/>
            <person name="Fan G.Y."/>
            <person name="Tong Y."/>
            <person name="Zhang D."/>
            <person name="Mao C.L."/>
            <person name="Liu Y.L."/>
            <person name="Hao S.J."/>
            <person name="Liu W.Q."/>
            <person name="Lv M.Q."/>
            <person name="Zhang H.B."/>
            <person name="Liu Y."/>
            <person name="Hu-Tang G.R."/>
            <person name="Wang J.P."/>
            <person name="Wang J.H."/>
            <person name="Sun Y.H."/>
            <person name="Ni S.B."/>
            <person name="Chen W.B."/>
            <person name="Zhang X.C."/>
            <person name="Jiao Y.N."/>
            <person name="Eichler E.E."/>
            <person name="Li G.H."/>
            <person name="Liu X."/>
            <person name="Gao L.Z."/>
        </authorList>
    </citation>
    <scope>NUCLEOTIDE SEQUENCE [LARGE SCALE GENOMIC DNA]</scope>
    <source>
        <strain evidence="3">cv. GT1</strain>
        <tissue evidence="2">Leaf</tissue>
    </source>
</reference>
<proteinExistence type="predicted"/>
<dbReference type="AlphaFoldDB" id="A0A6A6K626"/>
<evidence type="ECO:0000313" key="2">
    <source>
        <dbReference type="EMBL" id="KAF2284202.1"/>
    </source>
</evidence>
<organism evidence="2 3">
    <name type="scientific">Hevea brasiliensis</name>
    <name type="common">Para rubber tree</name>
    <name type="synonym">Siphonia brasiliensis</name>
    <dbReference type="NCBI Taxonomy" id="3981"/>
    <lineage>
        <taxon>Eukaryota</taxon>
        <taxon>Viridiplantae</taxon>
        <taxon>Streptophyta</taxon>
        <taxon>Embryophyta</taxon>
        <taxon>Tracheophyta</taxon>
        <taxon>Spermatophyta</taxon>
        <taxon>Magnoliopsida</taxon>
        <taxon>eudicotyledons</taxon>
        <taxon>Gunneridae</taxon>
        <taxon>Pentapetalae</taxon>
        <taxon>rosids</taxon>
        <taxon>fabids</taxon>
        <taxon>Malpighiales</taxon>
        <taxon>Euphorbiaceae</taxon>
        <taxon>Crotonoideae</taxon>
        <taxon>Micrandreae</taxon>
        <taxon>Hevea</taxon>
    </lineage>
</organism>
<name>A0A6A6K626_HEVBR</name>
<feature type="region of interest" description="Disordered" evidence="1">
    <location>
        <begin position="1"/>
        <end position="40"/>
    </location>
</feature>
<evidence type="ECO:0000256" key="1">
    <source>
        <dbReference type="SAM" id="MobiDB-lite"/>
    </source>
</evidence>